<dbReference type="Proteomes" id="UP000295781">
    <property type="component" value="Chromosome"/>
</dbReference>
<dbReference type="Gene3D" id="1.10.1740.10">
    <property type="match status" value="1"/>
</dbReference>
<dbReference type="InterPro" id="IPR036388">
    <property type="entry name" value="WH-like_DNA-bd_sf"/>
</dbReference>
<dbReference type="Gene3D" id="1.10.10.10">
    <property type="entry name" value="Winged helix-like DNA-binding domain superfamily/Winged helix DNA-binding domain"/>
    <property type="match status" value="1"/>
</dbReference>
<dbReference type="Pfam" id="PF20239">
    <property type="entry name" value="DUF6596"/>
    <property type="match status" value="1"/>
</dbReference>
<feature type="domain" description="RNA polymerase sigma factor 70 region 4 type 2" evidence="2">
    <location>
        <begin position="123"/>
        <end position="163"/>
    </location>
</feature>
<name>A0A4V0NCL5_SORCE</name>
<dbReference type="PANTHER" id="PTHR47756">
    <property type="entry name" value="BLL6612 PROTEIN-RELATED"/>
    <property type="match status" value="1"/>
</dbReference>
<sequence>MADVALLLRRAYAPVLARLLRNTRDLHAAEDAVQEAVARALAAWPERGVPDAPEAWLVRVAMNLHRDGLRRRRGEQRNEAALVALAARCPWSEALLSAPDAARWPDDVLRLVVTCCDPVLGLEERAALALSTVAALSTEEIARAFLINAQAMERRLTRARERLRERRKQYEVPRLEEAPERLHAVLAVIHLVFNEGYWSRSDEAPIRHGLTRLSMHLARALDATLPRVPEVQGLLSLLLLHAARMPARTDEGGRPLSLDHQDRSKWDSATIDEACALLREALERGRPGPYQIEAAIAAVHCSAPRAEDTDWPQIAILYESLEQHRPGPIVRVNRAFAVARALGAAEGLKLLATAVDHPALARYPYAHLVHGILLQETGRGELALAALERARDCATNAAERTQIEQRIDALRPRAR</sequence>
<evidence type="ECO:0000259" key="3">
    <source>
        <dbReference type="Pfam" id="PF20239"/>
    </source>
</evidence>
<dbReference type="PANTHER" id="PTHR47756:SF1">
    <property type="entry name" value="BLL0085 PROTEIN"/>
    <property type="match status" value="1"/>
</dbReference>
<dbReference type="SUPFAM" id="SSF88946">
    <property type="entry name" value="Sigma2 domain of RNA polymerase sigma factors"/>
    <property type="match status" value="1"/>
</dbReference>
<feature type="domain" description="DUF6596" evidence="3">
    <location>
        <begin position="181"/>
        <end position="281"/>
    </location>
</feature>
<gene>
    <name evidence="4" type="ORF">SOCEGT47_000440</name>
</gene>
<proteinExistence type="predicted"/>
<evidence type="ECO:0000313" key="4">
    <source>
        <dbReference type="EMBL" id="AUX19592.1"/>
    </source>
</evidence>
<dbReference type="InterPro" id="IPR046531">
    <property type="entry name" value="DUF6596"/>
</dbReference>
<dbReference type="InterPro" id="IPR013324">
    <property type="entry name" value="RNA_pol_sigma_r3/r4-like"/>
</dbReference>
<dbReference type="AlphaFoldDB" id="A0A4V0NCL5"/>
<dbReference type="EMBL" id="CP012670">
    <property type="protein sequence ID" value="AUX19592.1"/>
    <property type="molecule type" value="Genomic_DNA"/>
</dbReference>
<dbReference type="GO" id="GO:0006352">
    <property type="term" value="P:DNA-templated transcription initiation"/>
    <property type="evidence" value="ECO:0007669"/>
    <property type="project" value="InterPro"/>
</dbReference>
<dbReference type="GO" id="GO:0003677">
    <property type="term" value="F:DNA binding"/>
    <property type="evidence" value="ECO:0007669"/>
    <property type="project" value="InterPro"/>
</dbReference>
<dbReference type="NCBIfam" id="TIGR02937">
    <property type="entry name" value="sigma70-ECF"/>
    <property type="match status" value="1"/>
</dbReference>
<dbReference type="InterPro" id="IPR013325">
    <property type="entry name" value="RNA_pol_sigma_r2"/>
</dbReference>
<evidence type="ECO:0000259" key="1">
    <source>
        <dbReference type="Pfam" id="PF04542"/>
    </source>
</evidence>
<dbReference type="GO" id="GO:0016987">
    <property type="term" value="F:sigma factor activity"/>
    <property type="evidence" value="ECO:0007669"/>
    <property type="project" value="InterPro"/>
</dbReference>
<dbReference type="InterPro" id="IPR014284">
    <property type="entry name" value="RNA_pol_sigma-70_dom"/>
</dbReference>
<dbReference type="RefSeq" id="WP_129344177.1">
    <property type="nucleotide sequence ID" value="NZ_CP012670.1"/>
</dbReference>
<dbReference type="Pfam" id="PF04542">
    <property type="entry name" value="Sigma70_r2"/>
    <property type="match status" value="1"/>
</dbReference>
<organism evidence="4 5">
    <name type="scientific">Sorangium cellulosum</name>
    <name type="common">Polyangium cellulosum</name>
    <dbReference type="NCBI Taxonomy" id="56"/>
    <lineage>
        <taxon>Bacteria</taxon>
        <taxon>Pseudomonadati</taxon>
        <taxon>Myxococcota</taxon>
        <taxon>Polyangia</taxon>
        <taxon>Polyangiales</taxon>
        <taxon>Polyangiaceae</taxon>
        <taxon>Sorangium</taxon>
    </lineage>
</organism>
<dbReference type="Pfam" id="PF08281">
    <property type="entry name" value="Sigma70_r4_2"/>
    <property type="match status" value="1"/>
</dbReference>
<dbReference type="SUPFAM" id="SSF88659">
    <property type="entry name" value="Sigma3 and sigma4 domains of RNA polymerase sigma factors"/>
    <property type="match status" value="1"/>
</dbReference>
<accession>A0A4V0NCL5</accession>
<protein>
    <submittedName>
        <fullName evidence="4">RNA polymerase subunit sigma-24</fullName>
    </submittedName>
</protein>
<reference evidence="4 5" key="1">
    <citation type="submission" date="2015-09" db="EMBL/GenBank/DDBJ databases">
        <title>Sorangium comparison.</title>
        <authorList>
            <person name="Zaburannyi N."/>
            <person name="Bunk B."/>
            <person name="Overmann J."/>
            <person name="Mueller R."/>
        </authorList>
    </citation>
    <scope>NUCLEOTIDE SEQUENCE [LARGE SCALE GENOMIC DNA]</scope>
    <source>
        <strain evidence="4 5">So ceGT47</strain>
    </source>
</reference>
<dbReference type="OrthoDB" id="9780299at2"/>
<dbReference type="InterPro" id="IPR007627">
    <property type="entry name" value="RNA_pol_sigma70_r2"/>
</dbReference>
<feature type="domain" description="RNA polymerase sigma-70 region 2" evidence="1">
    <location>
        <begin position="10"/>
        <end position="73"/>
    </location>
</feature>
<evidence type="ECO:0000259" key="2">
    <source>
        <dbReference type="Pfam" id="PF08281"/>
    </source>
</evidence>
<dbReference type="InterPro" id="IPR013249">
    <property type="entry name" value="RNA_pol_sigma70_r4_t2"/>
</dbReference>
<evidence type="ECO:0000313" key="5">
    <source>
        <dbReference type="Proteomes" id="UP000295781"/>
    </source>
</evidence>